<dbReference type="InterPro" id="IPR000888">
    <property type="entry name" value="RmlC-like"/>
</dbReference>
<comment type="function">
    <text evidence="2 6">Catalyzes the epimerization of the C3' and C5'positions of dTDP-6-deoxy-D-xylo-4-hexulose, forming dTDP-6-deoxy-L-lyxo-4-hexulose.</text>
</comment>
<evidence type="ECO:0000256" key="3">
    <source>
        <dbReference type="ARBA" id="ARBA00012098"/>
    </source>
</evidence>
<comment type="catalytic activity">
    <reaction evidence="1 6">
        <text>dTDP-4-dehydro-6-deoxy-alpha-D-glucose = dTDP-4-dehydro-beta-L-rhamnose</text>
        <dbReference type="Rhea" id="RHEA:16969"/>
        <dbReference type="ChEBI" id="CHEBI:57649"/>
        <dbReference type="ChEBI" id="CHEBI:62830"/>
        <dbReference type="EC" id="5.1.3.13"/>
    </reaction>
</comment>
<dbReference type="Gene3D" id="2.60.120.10">
    <property type="entry name" value="Jelly Rolls"/>
    <property type="match status" value="1"/>
</dbReference>
<dbReference type="InterPro" id="IPR014710">
    <property type="entry name" value="RmlC-like_jellyroll"/>
</dbReference>
<dbReference type="GO" id="GO:0019305">
    <property type="term" value="P:dTDP-rhamnose biosynthetic process"/>
    <property type="evidence" value="ECO:0007669"/>
    <property type="project" value="UniProtKB-UniRule"/>
</dbReference>
<evidence type="ECO:0000256" key="5">
    <source>
        <dbReference type="PIRSR" id="PIRSR600888-3"/>
    </source>
</evidence>
<dbReference type="NCBIfam" id="TIGR01221">
    <property type="entry name" value="rmlC"/>
    <property type="match status" value="1"/>
</dbReference>
<evidence type="ECO:0000256" key="1">
    <source>
        <dbReference type="ARBA" id="ARBA00001298"/>
    </source>
</evidence>
<sequence>MNYKRLEIPDLVLCEPKIHEDNRGVVFEAFKKDSFNNFLGFEVDFCQDNISYSKYGVIRGLHTNTLDFAQSKLVSVLQGKILDVAVDFRVGSPSFGKVISLELDSFENKQLFIPRGFLHAFSVLSQDAIVNIKIDRYFAATESIGVRYDDKYLNIDWKIKKENIILGEGDKNLKSFKEVKSPFMYDDNLYKTITKE</sequence>
<comment type="pathway">
    <text evidence="6">Carbohydrate biosynthesis; dTDP-L-rhamnose biosynthesis.</text>
</comment>
<dbReference type="UniPathway" id="UPA00124"/>
<dbReference type="GO" id="GO:0000271">
    <property type="term" value="P:polysaccharide biosynthetic process"/>
    <property type="evidence" value="ECO:0007669"/>
    <property type="project" value="TreeGrafter"/>
</dbReference>
<comment type="similarity">
    <text evidence="6">Belongs to the dTDP-4-dehydrorhamnose 3,5-epimerase family.</text>
</comment>
<dbReference type="EMBL" id="NXGD01000002">
    <property type="protein sequence ID" value="PRN01379.1"/>
    <property type="molecule type" value="Genomic_DNA"/>
</dbReference>
<evidence type="ECO:0000256" key="2">
    <source>
        <dbReference type="ARBA" id="ARBA00001997"/>
    </source>
</evidence>
<dbReference type="InterPro" id="IPR011051">
    <property type="entry name" value="RmlC_Cupin_sf"/>
</dbReference>
<dbReference type="GO" id="GO:0008830">
    <property type="term" value="F:dTDP-4-dehydrorhamnose 3,5-epimerase activity"/>
    <property type="evidence" value="ECO:0007669"/>
    <property type="project" value="UniProtKB-UniRule"/>
</dbReference>
<evidence type="ECO:0000256" key="6">
    <source>
        <dbReference type="RuleBase" id="RU364069"/>
    </source>
</evidence>
<dbReference type="EC" id="5.1.3.13" evidence="3 6"/>
<dbReference type="CDD" id="cd00438">
    <property type="entry name" value="cupin_RmlC"/>
    <property type="match status" value="1"/>
</dbReference>
<dbReference type="Proteomes" id="UP000238811">
    <property type="component" value="Unassembled WGS sequence"/>
</dbReference>
<feature type="site" description="Participates in a stacking interaction with the thymidine ring of dTDP-4-oxo-6-deoxyglucose" evidence="5">
    <location>
        <position position="138"/>
    </location>
</feature>
<dbReference type="SUPFAM" id="SSF51182">
    <property type="entry name" value="RmlC-like cupins"/>
    <property type="match status" value="1"/>
</dbReference>
<dbReference type="AlphaFoldDB" id="A0A2S9TRA7"/>
<dbReference type="PANTHER" id="PTHR21047:SF2">
    <property type="entry name" value="THYMIDINE DIPHOSPHO-4-KETO-RHAMNOSE 3,5-EPIMERASE"/>
    <property type="match status" value="1"/>
</dbReference>
<organism evidence="7 8">
    <name type="scientific">Aliarcobacter cryaerophilus</name>
    <dbReference type="NCBI Taxonomy" id="28198"/>
    <lineage>
        <taxon>Bacteria</taxon>
        <taxon>Pseudomonadati</taxon>
        <taxon>Campylobacterota</taxon>
        <taxon>Epsilonproteobacteria</taxon>
        <taxon>Campylobacterales</taxon>
        <taxon>Arcobacteraceae</taxon>
        <taxon>Aliarcobacter</taxon>
    </lineage>
</organism>
<gene>
    <name evidence="7" type="primary">rfbC</name>
    <name evidence="7" type="ORF">CJ668_02620</name>
</gene>
<comment type="subunit">
    <text evidence="6">Homodimer.</text>
</comment>
<reference evidence="7 8" key="1">
    <citation type="submission" date="2017-09" db="EMBL/GenBank/DDBJ databases">
        <title>Reassesment of A. cryaerophilus.</title>
        <authorList>
            <person name="Perez-Cataluna A."/>
            <person name="Collado L."/>
            <person name="Salgado O."/>
            <person name="Lefinanco V."/>
            <person name="Figueras M.J."/>
        </authorList>
    </citation>
    <scope>NUCLEOTIDE SEQUENCE [LARGE SCALE GENOMIC DNA]</scope>
    <source>
        <strain evidence="7 8">LMG 10229</strain>
    </source>
</reference>
<comment type="caution">
    <text evidence="7">The sequence shown here is derived from an EMBL/GenBank/DDBJ whole genome shotgun (WGS) entry which is preliminary data.</text>
</comment>
<name>A0A2S9TRA7_9BACT</name>
<proteinExistence type="inferred from homology"/>
<protein>
    <recommendedName>
        <fullName evidence="4 6">dTDP-4-dehydrorhamnose 3,5-epimerase</fullName>
        <ecNumber evidence="3 6">5.1.3.13</ecNumber>
    </recommendedName>
    <alternativeName>
        <fullName evidence="6">Thymidine diphospho-4-keto-rhamnose 3,5-epimerase</fullName>
    </alternativeName>
</protein>
<dbReference type="GO" id="GO:0005829">
    <property type="term" value="C:cytosol"/>
    <property type="evidence" value="ECO:0007669"/>
    <property type="project" value="TreeGrafter"/>
</dbReference>
<dbReference type="PANTHER" id="PTHR21047">
    <property type="entry name" value="DTDP-6-DEOXY-D-GLUCOSE-3,5 EPIMERASE"/>
    <property type="match status" value="1"/>
</dbReference>
<dbReference type="Pfam" id="PF00908">
    <property type="entry name" value="dTDP_sugar_isom"/>
    <property type="match status" value="1"/>
</dbReference>
<evidence type="ECO:0000313" key="8">
    <source>
        <dbReference type="Proteomes" id="UP000238811"/>
    </source>
</evidence>
<accession>A0A2S9TRA7</accession>
<keyword evidence="6" id="KW-0413">Isomerase</keyword>
<evidence type="ECO:0000313" key="7">
    <source>
        <dbReference type="EMBL" id="PRN01379.1"/>
    </source>
</evidence>
<evidence type="ECO:0000256" key="4">
    <source>
        <dbReference type="ARBA" id="ARBA00019595"/>
    </source>
</evidence>